<name>A0ABM1AFH9_APLCA</name>
<gene>
    <name evidence="2" type="primary">LOC101854776</name>
</gene>
<sequence length="219" mass="25251">MTKYYINNIKMKHSKDFTTVRQREITQIAPRAAAVVRTFYFHFGYHHIRRYYLLHIKKRALLFVFFPQAMMTESIGGSQESSQLFALGFPVTLSTQEYTKQKLESAVSLLHSQTVSGPVLTEIVSLLLPHVEDEKYSSVWVVLLDKLCGLGHLPETAEVYRQLDEWQDKVFSCGKTFSWLVLPFGQRYSCGETFSWLVLPFGQRYSCGETFSWLVLPSG</sequence>
<evidence type="ECO:0000313" key="1">
    <source>
        <dbReference type="Proteomes" id="UP000694888"/>
    </source>
</evidence>
<dbReference type="Proteomes" id="UP000694888">
    <property type="component" value="Unplaced"/>
</dbReference>
<dbReference type="RefSeq" id="XP_012946647.2">
    <property type="nucleotide sequence ID" value="XM_013091193.2"/>
</dbReference>
<organism evidence="1 2">
    <name type="scientific">Aplysia californica</name>
    <name type="common">California sea hare</name>
    <dbReference type="NCBI Taxonomy" id="6500"/>
    <lineage>
        <taxon>Eukaryota</taxon>
        <taxon>Metazoa</taxon>
        <taxon>Spiralia</taxon>
        <taxon>Lophotrochozoa</taxon>
        <taxon>Mollusca</taxon>
        <taxon>Gastropoda</taxon>
        <taxon>Heterobranchia</taxon>
        <taxon>Euthyneura</taxon>
        <taxon>Tectipleura</taxon>
        <taxon>Aplysiida</taxon>
        <taxon>Aplysioidea</taxon>
        <taxon>Aplysiidae</taxon>
        <taxon>Aplysia</taxon>
    </lineage>
</organism>
<evidence type="ECO:0000313" key="2">
    <source>
        <dbReference type="RefSeq" id="XP_012946647.2"/>
    </source>
</evidence>
<reference evidence="2" key="1">
    <citation type="submission" date="2025-08" db="UniProtKB">
        <authorList>
            <consortium name="RefSeq"/>
        </authorList>
    </citation>
    <scope>IDENTIFICATION</scope>
</reference>
<proteinExistence type="predicted"/>
<accession>A0ABM1AFH9</accession>
<protein>
    <submittedName>
        <fullName evidence="2">Uncharacterized protein LOC101854776</fullName>
    </submittedName>
</protein>
<dbReference type="GeneID" id="101854776"/>
<keyword evidence="1" id="KW-1185">Reference proteome</keyword>